<proteinExistence type="predicted"/>
<dbReference type="Pfam" id="PF00496">
    <property type="entry name" value="SBP_bac_5"/>
    <property type="match status" value="1"/>
</dbReference>
<dbReference type="InterPro" id="IPR030678">
    <property type="entry name" value="Peptide/Ni-bd"/>
</dbReference>
<comment type="caution">
    <text evidence="4">The sequence shown here is derived from an EMBL/GenBank/DDBJ whole genome shotgun (WGS) entry which is preliminary data.</text>
</comment>
<dbReference type="PANTHER" id="PTHR30290:SF38">
    <property type="entry name" value="D,D-DIPEPTIDE-BINDING PERIPLASMIC PROTEIN DDPA-RELATED"/>
    <property type="match status" value="1"/>
</dbReference>
<feature type="compositionally biased region" description="Pro residues" evidence="2">
    <location>
        <begin position="512"/>
        <end position="527"/>
    </location>
</feature>
<keyword evidence="1" id="KW-0732">Signal</keyword>
<dbReference type="Gene3D" id="3.10.105.10">
    <property type="entry name" value="Dipeptide-binding Protein, Domain 3"/>
    <property type="match status" value="1"/>
</dbReference>
<evidence type="ECO:0000256" key="2">
    <source>
        <dbReference type="SAM" id="MobiDB-lite"/>
    </source>
</evidence>
<dbReference type="PANTHER" id="PTHR30290">
    <property type="entry name" value="PERIPLASMIC BINDING COMPONENT OF ABC TRANSPORTER"/>
    <property type="match status" value="1"/>
</dbReference>
<evidence type="ECO:0000313" key="4">
    <source>
        <dbReference type="EMBL" id="TMI80504.1"/>
    </source>
</evidence>
<name>A0A537JAC7_9BACT</name>
<organism evidence="4 5">
    <name type="scientific">Candidatus Segetimicrobium genomatis</name>
    <dbReference type="NCBI Taxonomy" id="2569760"/>
    <lineage>
        <taxon>Bacteria</taxon>
        <taxon>Bacillati</taxon>
        <taxon>Candidatus Sysuimicrobiota</taxon>
        <taxon>Candidatus Sysuimicrobiia</taxon>
        <taxon>Candidatus Sysuimicrobiales</taxon>
        <taxon>Candidatus Segetimicrobiaceae</taxon>
        <taxon>Candidatus Segetimicrobium</taxon>
    </lineage>
</organism>
<reference evidence="4 5" key="1">
    <citation type="journal article" date="2019" name="Nat. Microbiol.">
        <title>Mediterranean grassland soil C-N compound turnover is dependent on rainfall and depth, and is mediated by genomically divergent microorganisms.</title>
        <authorList>
            <person name="Diamond S."/>
            <person name="Andeer P.F."/>
            <person name="Li Z."/>
            <person name="Crits-Christoph A."/>
            <person name="Burstein D."/>
            <person name="Anantharaman K."/>
            <person name="Lane K.R."/>
            <person name="Thomas B.C."/>
            <person name="Pan C."/>
            <person name="Northen T.R."/>
            <person name="Banfield J.F."/>
        </authorList>
    </citation>
    <scope>NUCLEOTIDE SEQUENCE [LARGE SCALE GENOMIC DNA]</scope>
    <source>
        <strain evidence="4">NP_6</strain>
    </source>
</reference>
<dbReference type="AlphaFoldDB" id="A0A537JAC7"/>
<dbReference type="GO" id="GO:0015833">
    <property type="term" value="P:peptide transport"/>
    <property type="evidence" value="ECO:0007669"/>
    <property type="project" value="TreeGrafter"/>
</dbReference>
<dbReference type="PROSITE" id="PS51318">
    <property type="entry name" value="TAT"/>
    <property type="match status" value="1"/>
</dbReference>
<evidence type="ECO:0000259" key="3">
    <source>
        <dbReference type="Pfam" id="PF00496"/>
    </source>
</evidence>
<evidence type="ECO:0000313" key="5">
    <source>
        <dbReference type="Proteomes" id="UP000318093"/>
    </source>
</evidence>
<dbReference type="InterPro" id="IPR000914">
    <property type="entry name" value="SBP_5_dom"/>
</dbReference>
<gene>
    <name evidence="4" type="ORF">E6H03_08300</name>
</gene>
<protein>
    <recommendedName>
        <fullName evidence="3">Solute-binding protein family 5 domain-containing protein</fullName>
    </recommendedName>
</protein>
<dbReference type="InterPro" id="IPR006311">
    <property type="entry name" value="TAT_signal"/>
</dbReference>
<accession>A0A537JAC7</accession>
<dbReference type="PIRSF" id="PIRSF002741">
    <property type="entry name" value="MppA"/>
    <property type="match status" value="1"/>
</dbReference>
<dbReference type="GO" id="GO:0042597">
    <property type="term" value="C:periplasmic space"/>
    <property type="evidence" value="ECO:0007669"/>
    <property type="project" value="UniProtKB-ARBA"/>
</dbReference>
<feature type="domain" description="Solute-binding protein family 5" evidence="3">
    <location>
        <begin position="94"/>
        <end position="448"/>
    </location>
</feature>
<dbReference type="SUPFAM" id="SSF53850">
    <property type="entry name" value="Periplasmic binding protein-like II"/>
    <property type="match status" value="1"/>
</dbReference>
<dbReference type="Proteomes" id="UP000318093">
    <property type="component" value="Unassembled WGS sequence"/>
</dbReference>
<dbReference type="InterPro" id="IPR039424">
    <property type="entry name" value="SBP_5"/>
</dbReference>
<feature type="region of interest" description="Disordered" evidence="2">
    <location>
        <begin position="501"/>
        <end position="551"/>
    </location>
</feature>
<dbReference type="GO" id="GO:1904680">
    <property type="term" value="F:peptide transmembrane transporter activity"/>
    <property type="evidence" value="ECO:0007669"/>
    <property type="project" value="TreeGrafter"/>
</dbReference>
<dbReference type="Gene3D" id="3.90.76.10">
    <property type="entry name" value="Dipeptide-binding Protein, Domain 1"/>
    <property type="match status" value="1"/>
</dbReference>
<dbReference type="Gene3D" id="3.40.190.10">
    <property type="entry name" value="Periplasmic binding protein-like II"/>
    <property type="match status" value="1"/>
</dbReference>
<dbReference type="EMBL" id="VBAN01000256">
    <property type="protein sequence ID" value="TMI80504.1"/>
    <property type="molecule type" value="Genomic_DNA"/>
</dbReference>
<evidence type="ECO:0000256" key="1">
    <source>
        <dbReference type="ARBA" id="ARBA00022729"/>
    </source>
</evidence>
<dbReference type="GO" id="GO:0043190">
    <property type="term" value="C:ATP-binding cassette (ABC) transporter complex"/>
    <property type="evidence" value="ECO:0007669"/>
    <property type="project" value="InterPro"/>
</dbReference>
<sequence>MHPGEQGSEALSRRGFLGRATGLGVTAAGIAAAGLREAIGPRPAAAQTTKKRELAVAQGGDISKLDPHFSTSSNDIRVSFNIFDNLTSRHPDGKLSPGLATQWERTEPTTWRFELRQGVRWHNGDPFTSADAKFSIERTYDPAAKTLVATVFTTIERIEAPGPFSLVMHTKKPDPLLAARLAFYGGQIVPRKYLEQVGPEAFNAKPVGTGPVRFISWTKDDRLVLEATPDYWGGKIDADRVTFRPIPETAPRVAALLKGEVDVISQLPPDEWSRVNQNPTTRGVGRLYAGLYVLAVNSKVKPLDNPLVKQAMSLAIDRVAIVKDLFRGRGLVPNGPIAKGDNHYDPALPPLTYNPQRARERLKEAGYKNEPITIETTVGYLANDKAMSEAIASMWKDVGLNPVVEVIEYSVRAQKNRERSFKGVFWSDPTSTLGDPDGMMWRLLGPGGPQDYWRLPEFDELGNAARFSLDETFRDEAYRKMTRIFLEHNPWIVVLQPDEDAEPEPAVRGPPLQFPHAPPVAPAPPGVPDARPRRLPRLPAPPDADRPLARLVGRLRGDAVVG</sequence>